<sequence>MSQAEPTHGAPGARMTGGRGLSRRRMVLAGALAAVALWLLWAVLSFGLSARFAAEGEPERALFWQGDNSDALVQLARRDAEQGQLDAARRSALAALRADPLEYRALDVLSDIARRSGDPGQADTLMRLAAARMFHDSGLQARLVASMLEQGDIEGAIYRTDALARTYPELQPDLFRLLAALAASPQIRPLVEARLALDPPWRSAFLASLVQQQPDTSTLTALITGLQASNAPPTEAEKLNYIAQLVKAAQYKAAHDFWLGTLDGATRALVERSLLVNGDFKQKNDGSPFFWQIGKLPNVDIRILRKNFRDEDNALRIEFMGGRVTFQHLFQTLVLPPGSYELQGQVSMTRLKVERGLVWRLYCLEPDARRMLGQTSGFSGSSPWTGFKFAFVVPDDKCAAQRLDLVINAKTNLDREISGRIEFSNMRIDRVEPADDEVPQEAAPQDAAPQDAGSKDAGPQEAAPQP</sequence>
<dbReference type="Proteomes" id="UP000186406">
    <property type="component" value="Unassembled WGS sequence"/>
</dbReference>
<accession>A0A1M7ZQJ7</accession>
<dbReference type="Gene3D" id="2.60.120.260">
    <property type="entry name" value="Galactose-binding domain-like"/>
    <property type="match status" value="1"/>
</dbReference>
<feature type="compositionally biased region" description="Low complexity" evidence="1">
    <location>
        <begin position="442"/>
        <end position="452"/>
    </location>
</feature>
<dbReference type="EMBL" id="FRXO01000011">
    <property type="protein sequence ID" value="SHO67190.1"/>
    <property type="molecule type" value="Genomic_DNA"/>
</dbReference>
<dbReference type="InterPro" id="IPR006311">
    <property type="entry name" value="TAT_signal"/>
</dbReference>
<feature type="region of interest" description="Disordered" evidence="1">
    <location>
        <begin position="428"/>
        <end position="466"/>
    </location>
</feature>
<evidence type="ECO:0000313" key="3">
    <source>
        <dbReference type="Proteomes" id="UP000186406"/>
    </source>
</evidence>
<proteinExistence type="predicted"/>
<name>A0A1M7ZQJ7_9HYPH</name>
<reference evidence="2 3" key="1">
    <citation type="submission" date="2016-12" db="EMBL/GenBank/DDBJ databases">
        <authorList>
            <person name="Song W.-J."/>
            <person name="Kurnit D.M."/>
        </authorList>
    </citation>
    <scope>NUCLEOTIDE SEQUENCE [LARGE SCALE GENOMIC DNA]</scope>
    <source>
        <strain evidence="2 3">DSM 19599</strain>
    </source>
</reference>
<evidence type="ECO:0000313" key="2">
    <source>
        <dbReference type="EMBL" id="SHO67190.1"/>
    </source>
</evidence>
<gene>
    <name evidence="2" type="ORF">SAMN02745172_03863</name>
</gene>
<evidence type="ECO:0008006" key="4">
    <source>
        <dbReference type="Google" id="ProtNLM"/>
    </source>
</evidence>
<evidence type="ECO:0000256" key="1">
    <source>
        <dbReference type="SAM" id="MobiDB-lite"/>
    </source>
</evidence>
<organism evidence="2 3">
    <name type="scientific">Pseudoxanthobacter soli DSM 19599</name>
    <dbReference type="NCBI Taxonomy" id="1123029"/>
    <lineage>
        <taxon>Bacteria</taxon>
        <taxon>Pseudomonadati</taxon>
        <taxon>Pseudomonadota</taxon>
        <taxon>Alphaproteobacteria</taxon>
        <taxon>Hyphomicrobiales</taxon>
        <taxon>Segnochrobactraceae</taxon>
        <taxon>Pseudoxanthobacter</taxon>
    </lineage>
</organism>
<dbReference type="Gene3D" id="1.25.40.10">
    <property type="entry name" value="Tetratricopeptide repeat domain"/>
    <property type="match status" value="1"/>
</dbReference>
<dbReference type="STRING" id="1123029.SAMN02745172_03863"/>
<dbReference type="AlphaFoldDB" id="A0A1M7ZQJ7"/>
<keyword evidence="3" id="KW-1185">Reference proteome</keyword>
<dbReference type="SUPFAM" id="SSF48452">
    <property type="entry name" value="TPR-like"/>
    <property type="match status" value="1"/>
</dbReference>
<dbReference type="InterPro" id="IPR011990">
    <property type="entry name" value="TPR-like_helical_dom_sf"/>
</dbReference>
<protein>
    <recommendedName>
        <fullName evidence="4">Tetratricopeptide repeat-containing protein</fullName>
    </recommendedName>
</protein>
<dbReference type="PROSITE" id="PS51318">
    <property type="entry name" value="TAT"/>
    <property type="match status" value="1"/>
</dbReference>